<dbReference type="Pfam" id="PF13041">
    <property type="entry name" value="PPR_2"/>
    <property type="match status" value="2"/>
</dbReference>
<dbReference type="PANTHER" id="PTHR47003">
    <property type="entry name" value="OS01G0970900 PROTEIN"/>
    <property type="match status" value="1"/>
</dbReference>
<dbReference type="EMBL" id="JAAARO010000004">
    <property type="protein sequence ID" value="KAF5749203.1"/>
    <property type="molecule type" value="Genomic_DNA"/>
</dbReference>
<evidence type="ECO:0000256" key="2">
    <source>
        <dbReference type="PROSITE-ProRule" id="PRU00708"/>
    </source>
</evidence>
<feature type="repeat" description="PPR" evidence="2">
    <location>
        <begin position="272"/>
        <end position="306"/>
    </location>
</feature>
<dbReference type="InParanoid" id="A0A7J7DSD0"/>
<dbReference type="AlphaFoldDB" id="A0A7J7DSD0"/>
<proteinExistence type="predicted"/>
<dbReference type="PANTHER" id="PTHR47003:SF9">
    <property type="entry name" value="PENTACOTRIPEPTIDE-REPEAT REGION OF PRORP DOMAIN-CONTAINING PROTEIN"/>
    <property type="match status" value="1"/>
</dbReference>
<dbReference type="Pfam" id="PF01535">
    <property type="entry name" value="PPR"/>
    <property type="match status" value="3"/>
</dbReference>
<feature type="repeat" description="PPR" evidence="2">
    <location>
        <begin position="307"/>
        <end position="341"/>
    </location>
</feature>
<dbReference type="Gene3D" id="1.25.40.10">
    <property type="entry name" value="Tetratricopeptide repeat domain"/>
    <property type="match status" value="2"/>
</dbReference>
<dbReference type="InterPro" id="IPR002885">
    <property type="entry name" value="PPR_rpt"/>
</dbReference>
<sequence>MSTTKLLLSGAITSHFRTINTNASVTPKDDYFAAINRIANVVRCEVHPERTLNKLDIPVTSELVFRVLRACSNSPSESLRFFHWARSHYSPTSLEFEELIKILACHRKYSSMWSMIDHKKKHQNENCPFQLSPSTVSFIIEQFGKHGQIDRAVQIFNKCQYLNFQQTVDVYNSLLLALCEVRLFNGAYALIRRMIRKGVEPDKTTYATLVNAWCSTGKLREAQEFLKEMSKKGFNPPVRGRDLLIEGLLDAGYLESAKDMVRKMTKQGFVPDINTFNSLIEAICKSGEIEFCVDMYHSVCKLGLFPDINTYKILIPSFSKLGRIDEAFRLLHNSIGDGHKPFPSLYAPIIKGMCRSGQFDGAFSFFGE</sequence>
<dbReference type="InterPro" id="IPR011990">
    <property type="entry name" value="TPR-like_helical_dom_sf"/>
</dbReference>
<reference evidence="3 4" key="1">
    <citation type="journal article" date="2020" name="Nat. Commun.">
        <title>Genome of Tripterygium wilfordii and identification of cytochrome P450 involved in triptolide biosynthesis.</title>
        <authorList>
            <person name="Tu L."/>
            <person name="Su P."/>
            <person name="Zhang Z."/>
            <person name="Gao L."/>
            <person name="Wang J."/>
            <person name="Hu T."/>
            <person name="Zhou J."/>
            <person name="Zhang Y."/>
            <person name="Zhao Y."/>
            <person name="Liu Y."/>
            <person name="Song Y."/>
            <person name="Tong Y."/>
            <person name="Lu Y."/>
            <person name="Yang J."/>
            <person name="Xu C."/>
            <person name="Jia M."/>
            <person name="Peters R.J."/>
            <person name="Huang L."/>
            <person name="Gao W."/>
        </authorList>
    </citation>
    <scope>NUCLEOTIDE SEQUENCE [LARGE SCALE GENOMIC DNA]</scope>
    <source>
        <strain evidence="4">cv. XIE 37</strain>
        <tissue evidence="3">Leaf</tissue>
    </source>
</reference>
<dbReference type="Proteomes" id="UP000593562">
    <property type="component" value="Unassembled WGS sequence"/>
</dbReference>
<accession>A0A7J7DSD0</accession>
<dbReference type="InterPro" id="IPR044578">
    <property type="entry name" value="BIR6-like"/>
</dbReference>
<evidence type="ECO:0000313" key="3">
    <source>
        <dbReference type="EMBL" id="KAF5749203.1"/>
    </source>
</evidence>
<keyword evidence="4" id="KW-1185">Reference proteome</keyword>
<organism evidence="3 4">
    <name type="scientific">Tripterygium wilfordii</name>
    <name type="common">Thunder God vine</name>
    <dbReference type="NCBI Taxonomy" id="458696"/>
    <lineage>
        <taxon>Eukaryota</taxon>
        <taxon>Viridiplantae</taxon>
        <taxon>Streptophyta</taxon>
        <taxon>Embryophyta</taxon>
        <taxon>Tracheophyta</taxon>
        <taxon>Spermatophyta</taxon>
        <taxon>Magnoliopsida</taxon>
        <taxon>eudicotyledons</taxon>
        <taxon>Gunneridae</taxon>
        <taxon>Pentapetalae</taxon>
        <taxon>rosids</taxon>
        <taxon>fabids</taxon>
        <taxon>Celastrales</taxon>
        <taxon>Celastraceae</taxon>
        <taxon>Tripterygium</taxon>
    </lineage>
</organism>
<comment type="caution">
    <text evidence="3">The sequence shown here is derived from an EMBL/GenBank/DDBJ whole genome shotgun (WGS) entry which is preliminary data.</text>
</comment>
<name>A0A7J7DSD0_TRIWF</name>
<dbReference type="GO" id="GO:0008380">
    <property type="term" value="P:RNA splicing"/>
    <property type="evidence" value="ECO:0007669"/>
    <property type="project" value="InterPro"/>
</dbReference>
<dbReference type="PROSITE" id="PS51375">
    <property type="entry name" value="PPR"/>
    <property type="match status" value="4"/>
</dbReference>
<evidence type="ECO:0000313" key="4">
    <source>
        <dbReference type="Proteomes" id="UP000593562"/>
    </source>
</evidence>
<feature type="repeat" description="PPR" evidence="2">
    <location>
        <begin position="167"/>
        <end position="201"/>
    </location>
</feature>
<protein>
    <submittedName>
        <fullName evidence="3">Pentatricopeptide repeat (PPR) superfamily protein</fullName>
    </submittedName>
</protein>
<dbReference type="NCBIfam" id="TIGR00756">
    <property type="entry name" value="PPR"/>
    <property type="match status" value="5"/>
</dbReference>
<keyword evidence="1" id="KW-0677">Repeat</keyword>
<evidence type="ECO:0000256" key="1">
    <source>
        <dbReference type="ARBA" id="ARBA00022737"/>
    </source>
</evidence>
<gene>
    <name evidence="3" type="ORF">HS088_TW04G01166</name>
</gene>
<feature type="repeat" description="PPR" evidence="2">
    <location>
        <begin position="202"/>
        <end position="236"/>
    </location>
</feature>